<dbReference type="EMBL" id="AVOT02004221">
    <property type="protein sequence ID" value="MBW0475736.1"/>
    <property type="molecule type" value="Genomic_DNA"/>
</dbReference>
<sequence>MTPTTSGRNYSIQSNGSGPGHSSQKSKRQECQPRGEEQMEDSRTSNSAQSNRDIPGSVQELVYGSKATGVGTLSKSLDRHNELKSSSEEVHRHGKYRVPSGGWTPMSYKGQVQQIKAWLKKKRILSEDQEKKLAQGKDNSPVEAPQASTSSKKDKQYPKSNKKCKKNAKGKKNLNVKGLTRRLTELQRKKIQPWKMCSIWQEL</sequence>
<feature type="compositionally biased region" description="Basic and acidic residues" evidence="1">
    <location>
        <begin position="27"/>
        <end position="43"/>
    </location>
</feature>
<feature type="compositionally biased region" description="Basic residues" evidence="1">
    <location>
        <begin position="160"/>
        <end position="174"/>
    </location>
</feature>
<keyword evidence="3" id="KW-1185">Reference proteome</keyword>
<feature type="region of interest" description="Disordered" evidence="1">
    <location>
        <begin position="1"/>
        <end position="107"/>
    </location>
</feature>
<organism evidence="2 3">
    <name type="scientific">Austropuccinia psidii MF-1</name>
    <dbReference type="NCBI Taxonomy" id="1389203"/>
    <lineage>
        <taxon>Eukaryota</taxon>
        <taxon>Fungi</taxon>
        <taxon>Dikarya</taxon>
        <taxon>Basidiomycota</taxon>
        <taxon>Pucciniomycotina</taxon>
        <taxon>Pucciniomycetes</taxon>
        <taxon>Pucciniales</taxon>
        <taxon>Sphaerophragmiaceae</taxon>
        <taxon>Austropuccinia</taxon>
    </lineage>
</organism>
<gene>
    <name evidence="2" type="ORF">O181_015451</name>
</gene>
<reference evidence="2" key="1">
    <citation type="submission" date="2021-03" db="EMBL/GenBank/DDBJ databases">
        <title>Draft genome sequence of rust myrtle Austropuccinia psidii MF-1, a brazilian biotype.</title>
        <authorList>
            <person name="Quecine M.C."/>
            <person name="Pachon D.M.R."/>
            <person name="Bonatelli M.L."/>
            <person name="Correr F.H."/>
            <person name="Franceschini L.M."/>
            <person name="Leite T.F."/>
            <person name="Margarido G.R.A."/>
            <person name="Almeida C.A."/>
            <person name="Ferrarezi J.A."/>
            <person name="Labate C.A."/>
        </authorList>
    </citation>
    <scope>NUCLEOTIDE SEQUENCE</scope>
    <source>
        <strain evidence="2">MF-1</strain>
    </source>
</reference>
<feature type="region of interest" description="Disordered" evidence="1">
    <location>
        <begin position="129"/>
        <end position="180"/>
    </location>
</feature>
<feature type="compositionally biased region" description="Basic and acidic residues" evidence="1">
    <location>
        <begin position="76"/>
        <end position="91"/>
    </location>
</feature>
<accession>A0A9Q3GQ47</accession>
<evidence type="ECO:0000313" key="2">
    <source>
        <dbReference type="EMBL" id="MBW0475736.1"/>
    </source>
</evidence>
<evidence type="ECO:0000313" key="3">
    <source>
        <dbReference type="Proteomes" id="UP000765509"/>
    </source>
</evidence>
<protein>
    <submittedName>
        <fullName evidence="2">Uncharacterized protein</fullName>
    </submittedName>
</protein>
<proteinExistence type="predicted"/>
<dbReference type="Proteomes" id="UP000765509">
    <property type="component" value="Unassembled WGS sequence"/>
</dbReference>
<evidence type="ECO:0000256" key="1">
    <source>
        <dbReference type="SAM" id="MobiDB-lite"/>
    </source>
</evidence>
<comment type="caution">
    <text evidence="2">The sequence shown here is derived from an EMBL/GenBank/DDBJ whole genome shotgun (WGS) entry which is preliminary data.</text>
</comment>
<feature type="compositionally biased region" description="Polar residues" evidence="1">
    <location>
        <begin position="1"/>
        <end position="23"/>
    </location>
</feature>
<name>A0A9Q3GQ47_9BASI</name>
<dbReference type="AlphaFoldDB" id="A0A9Q3GQ47"/>